<dbReference type="PROSITE" id="PS50850">
    <property type="entry name" value="MFS"/>
    <property type="match status" value="1"/>
</dbReference>
<keyword evidence="5 6" id="KW-0472">Membrane</keyword>
<sequence>MTRHFSGIFPSENLRQQRSTRAIFLVAGLGVSAWAPLIPLVKRGLQLDDGELGLLLFCVAAGSMLAMPFNGRLIHRVGYRALILCCALLLCVCLSLLLSVTSPAAMGGVLLLFGAANGLLDVSMNSQAVVVEREAGQARMAGFHSFFSLGCIAGAGSISLLLWANMPPRYASVLVAFAMAVIVLAASGHLLAKRPQHSGAAGGTCQALAHPGMRLIAIVCFFIFMIEGAMLDWSAVFLHSERRVATQQAGFGFTLYSVAIALARLYGDRLINRYGHLRMLIASAISAAAGLLVVVSVDSAAVSLAGFALVGAGLANIVPILFSIAGNQPVPSHFALPAVTLFGYAGLLSGPALIGVFAQHTSLVTVFSAGVAILIAISLLARAITR</sequence>
<dbReference type="PANTHER" id="PTHR23514">
    <property type="entry name" value="BYPASS OF STOP CODON PROTEIN 6"/>
    <property type="match status" value="1"/>
</dbReference>
<gene>
    <name evidence="8" type="ORF">AWR26_12890</name>
    <name evidence="9" type="ORF">SAMN05216286_1687</name>
</gene>
<feature type="transmembrane region" description="Helical" evidence="6">
    <location>
        <begin position="143"/>
        <end position="164"/>
    </location>
</feature>
<dbReference type="AlphaFoldDB" id="A0AA94H2F3"/>
<accession>A0AA94H2F3</accession>
<evidence type="ECO:0000256" key="3">
    <source>
        <dbReference type="ARBA" id="ARBA00022692"/>
    </source>
</evidence>
<dbReference type="Gene3D" id="1.20.1250.20">
    <property type="entry name" value="MFS general substrate transporter like domains"/>
    <property type="match status" value="2"/>
</dbReference>
<evidence type="ECO:0000313" key="8">
    <source>
        <dbReference type="EMBL" id="ANI83009.1"/>
    </source>
</evidence>
<dbReference type="GO" id="GO:0016020">
    <property type="term" value="C:membrane"/>
    <property type="evidence" value="ECO:0007669"/>
    <property type="project" value="UniProtKB-SubCell"/>
</dbReference>
<dbReference type="InterPro" id="IPR036259">
    <property type="entry name" value="MFS_trans_sf"/>
</dbReference>
<feature type="domain" description="Major facilitator superfamily (MFS) profile" evidence="7">
    <location>
        <begin position="213"/>
        <end position="386"/>
    </location>
</feature>
<dbReference type="EMBL" id="FOKO01000002">
    <property type="protein sequence ID" value="SFC12681.1"/>
    <property type="molecule type" value="Genomic_DNA"/>
</dbReference>
<organism evidence="9 11">
    <name type="scientific">Kosakonia oryzae</name>
    <dbReference type="NCBI Taxonomy" id="497725"/>
    <lineage>
        <taxon>Bacteria</taxon>
        <taxon>Pseudomonadati</taxon>
        <taxon>Pseudomonadota</taxon>
        <taxon>Gammaproteobacteria</taxon>
        <taxon>Enterobacterales</taxon>
        <taxon>Enterobacteriaceae</taxon>
        <taxon>Kosakonia</taxon>
    </lineage>
</organism>
<evidence type="ECO:0000256" key="1">
    <source>
        <dbReference type="ARBA" id="ARBA00004141"/>
    </source>
</evidence>
<dbReference type="KEGG" id="kor:AWR26_12890"/>
<evidence type="ECO:0000313" key="10">
    <source>
        <dbReference type="Proteomes" id="UP000078227"/>
    </source>
</evidence>
<comment type="subcellular location">
    <subcellularLocation>
        <location evidence="1">Membrane</location>
        <topology evidence="1">Multi-pass membrane protein</topology>
    </subcellularLocation>
</comment>
<keyword evidence="10" id="KW-1185">Reference proteome</keyword>
<keyword evidence="3 6" id="KW-0812">Transmembrane</keyword>
<dbReference type="Proteomes" id="UP000078227">
    <property type="component" value="Chromosome"/>
</dbReference>
<feature type="transmembrane region" description="Helical" evidence="6">
    <location>
        <begin position="279"/>
        <end position="297"/>
    </location>
</feature>
<dbReference type="CDD" id="cd17393">
    <property type="entry name" value="MFS_MosC_like"/>
    <property type="match status" value="1"/>
</dbReference>
<evidence type="ECO:0000313" key="11">
    <source>
        <dbReference type="Proteomes" id="UP000182314"/>
    </source>
</evidence>
<feature type="transmembrane region" description="Helical" evidence="6">
    <location>
        <begin position="303"/>
        <end position="322"/>
    </location>
</feature>
<feature type="transmembrane region" description="Helical" evidence="6">
    <location>
        <begin position="81"/>
        <end position="98"/>
    </location>
</feature>
<dbReference type="RefSeq" id="WP_064566413.1">
    <property type="nucleotide sequence ID" value="NZ_CP014007.2"/>
</dbReference>
<feature type="transmembrane region" description="Helical" evidence="6">
    <location>
        <begin position="249"/>
        <end position="267"/>
    </location>
</feature>
<proteinExistence type="predicted"/>
<reference evidence="9 11" key="1">
    <citation type="submission" date="2016-10" db="EMBL/GenBank/DDBJ databases">
        <authorList>
            <person name="Varghese N."/>
            <person name="Submissions S."/>
        </authorList>
    </citation>
    <scope>NUCLEOTIDE SEQUENCE [LARGE SCALE GENOMIC DNA]</scope>
    <source>
        <strain evidence="9 11">CGMCC 1.7012</strain>
    </source>
</reference>
<dbReference type="InterPro" id="IPR011701">
    <property type="entry name" value="MFS"/>
</dbReference>
<evidence type="ECO:0000259" key="7">
    <source>
        <dbReference type="PROSITE" id="PS50850"/>
    </source>
</evidence>
<evidence type="ECO:0000256" key="6">
    <source>
        <dbReference type="SAM" id="Phobius"/>
    </source>
</evidence>
<dbReference type="PANTHER" id="PTHR23514:SF13">
    <property type="entry name" value="INNER MEMBRANE PROTEIN YBJJ"/>
    <property type="match status" value="1"/>
</dbReference>
<evidence type="ECO:0000256" key="4">
    <source>
        <dbReference type="ARBA" id="ARBA00022989"/>
    </source>
</evidence>
<dbReference type="InterPro" id="IPR020846">
    <property type="entry name" value="MFS_dom"/>
</dbReference>
<feature type="transmembrane region" description="Helical" evidence="6">
    <location>
        <begin position="52"/>
        <end position="69"/>
    </location>
</feature>
<protein>
    <submittedName>
        <fullName evidence="9">Fucose permease</fullName>
    </submittedName>
    <submittedName>
        <fullName evidence="8">MFS transporter</fullName>
    </submittedName>
</protein>
<evidence type="ECO:0000256" key="2">
    <source>
        <dbReference type="ARBA" id="ARBA00022475"/>
    </source>
</evidence>
<feature type="transmembrane region" description="Helical" evidence="6">
    <location>
        <begin position="334"/>
        <end position="357"/>
    </location>
</feature>
<reference evidence="8 10" key="2">
    <citation type="submission" date="2021-03" db="EMBL/GenBank/DDBJ databases">
        <authorList>
            <person name="Li Y."/>
            <person name="Li S."/>
            <person name="Chen M."/>
            <person name="Peng G."/>
            <person name="Tan Z."/>
            <person name="An Q."/>
        </authorList>
    </citation>
    <scope>NUCLEOTIDE SEQUENCE [LARGE SCALE GENOMIC DNA]</scope>
    <source>
        <strain evidence="8 10">Ola 51</strain>
    </source>
</reference>
<keyword evidence="2" id="KW-1003">Cell membrane</keyword>
<dbReference type="Pfam" id="PF07690">
    <property type="entry name" value="MFS_1"/>
    <property type="match status" value="1"/>
</dbReference>
<dbReference type="SUPFAM" id="SSF103473">
    <property type="entry name" value="MFS general substrate transporter"/>
    <property type="match status" value="1"/>
</dbReference>
<evidence type="ECO:0000313" key="9">
    <source>
        <dbReference type="EMBL" id="SFC12681.1"/>
    </source>
</evidence>
<feature type="transmembrane region" description="Helical" evidence="6">
    <location>
        <begin position="170"/>
        <end position="192"/>
    </location>
</feature>
<evidence type="ECO:0000256" key="5">
    <source>
        <dbReference type="ARBA" id="ARBA00023136"/>
    </source>
</evidence>
<dbReference type="EMBL" id="CP014007">
    <property type="protein sequence ID" value="ANI83009.1"/>
    <property type="molecule type" value="Genomic_DNA"/>
</dbReference>
<dbReference type="Proteomes" id="UP000182314">
    <property type="component" value="Unassembled WGS sequence"/>
</dbReference>
<dbReference type="InterPro" id="IPR051788">
    <property type="entry name" value="MFS_Transporter"/>
</dbReference>
<feature type="transmembrane region" description="Helical" evidence="6">
    <location>
        <begin position="213"/>
        <end position="237"/>
    </location>
</feature>
<feature type="transmembrane region" description="Helical" evidence="6">
    <location>
        <begin position="21"/>
        <end position="40"/>
    </location>
</feature>
<name>A0AA94H2F3_9ENTR</name>
<keyword evidence="4 6" id="KW-1133">Transmembrane helix</keyword>
<feature type="transmembrane region" description="Helical" evidence="6">
    <location>
        <begin position="363"/>
        <end position="384"/>
    </location>
</feature>
<dbReference type="GO" id="GO:0022857">
    <property type="term" value="F:transmembrane transporter activity"/>
    <property type="evidence" value="ECO:0007669"/>
    <property type="project" value="InterPro"/>
</dbReference>